<feature type="region of interest" description="Disordered" evidence="3">
    <location>
        <begin position="231"/>
        <end position="263"/>
    </location>
</feature>
<name>A0A834CGN3_ORYME</name>
<dbReference type="InterPro" id="IPR033635">
    <property type="entry name" value="ANKS1/Caskin"/>
</dbReference>
<keyword evidence="2" id="KW-0040">ANK repeat</keyword>
<organism evidence="5 6">
    <name type="scientific">Oryzias melastigma</name>
    <name type="common">Marine medaka</name>
    <dbReference type="NCBI Taxonomy" id="30732"/>
    <lineage>
        <taxon>Eukaryota</taxon>
        <taxon>Metazoa</taxon>
        <taxon>Chordata</taxon>
        <taxon>Craniata</taxon>
        <taxon>Vertebrata</taxon>
        <taxon>Euteleostomi</taxon>
        <taxon>Actinopterygii</taxon>
        <taxon>Neopterygii</taxon>
        <taxon>Teleostei</taxon>
        <taxon>Neoteleostei</taxon>
        <taxon>Acanthomorphata</taxon>
        <taxon>Ovalentaria</taxon>
        <taxon>Atherinomorphae</taxon>
        <taxon>Beloniformes</taxon>
        <taxon>Adrianichthyidae</taxon>
        <taxon>Oryziinae</taxon>
        <taxon>Oryzias</taxon>
    </lineage>
</organism>
<sequence length="329" mass="34365">MSKNPRDPNRPPSTRGRLRYPQIPLRPESLTGPGGGCRANASPRKASTSSDPDRGPKSDSEEEEPKGPGLEGSSSPQNSSSECIPFAEEGNLTIKQRPKAPGPPRAEAVLEPPDKPAAKSLEVPEFNLKESDTVKRRHKPKEKEQDEGSPVRTAGSDSGGSRPPSQNQDQLRTTEAGLDRPASPAKGSPVKPPLSPKPAVAPKPVRTSLLAAQGGPASPTLTVTVVQSVAFTSPSSPSHGSPAPQSPSLTAGRHQGGPGFVAEPAAETEVVQQKLDQTSTSLAAALKAVERKLEDSDGEVSSVRSAGTILDDIGNMFDDLADQLDAMLD</sequence>
<proteinExistence type="predicted"/>
<feature type="domain" description="Caskin C-terminal" evidence="4">
    <location>
        <begin position="272"/>
        <end position="329"/>
    </location>
</feature>
<feature type="compositionally biased region" description="Pro residues" evidence="3">
    <location>
        <begin position="190"/>
        <end position="201"/>
    </location>
</feature>
<feature type="compositionally biased region" description="Low complexity" evidence="3">
    <location>
        <begin position="67"/>
        <end position="81"/>
    </location>
</feature>
<accession>A0A834CGN3</accession>
<dbReference type="Proteomes" id="UP000646548">
    <property type="component" value="Unassembled WGS sequence"/>
</dbReference>
<dbReference type="AlphaFoldDB" id="A0A834CGN3"/>
<feature type="compositionally biased region" description="Low complexity" evidence="3">
    <location>
        <begin position="233"/>
        <end position="248"/>
    </location>
</feature>
<dbReference type="PANTHER" id="PTHR24174:SF18">
    <property type="entry name" value="CASKIN-2"/>
    <property type="match status" value="1"/>
</dbReference>
<evidence type="ECO:0000256" key="1">
    <source>
        <dbReference type="ARBA" id="ARBA00022737"/>
    </source>
</evidence>
<dbReference type="PANTHER" id="PTHR24174">
    <property type="entry name" value="ANKYRIN REPEAT AND STERILE ALPHA MOTIF DOMAIN-CONTAINING PROTEIN 1"/>
    <property type="match status" value="1"/>
</dbReference>
<feature type="region of interest" description="Disordered" evidence="3">
    <location>
        <begin position="1"/>
        <end position="218"/>
    </location>
</feature>
<evidence type="ECO:0000259" key="4">
    <source>
        <dbReference type="Pfam" id="PF16632"/>
    </source>
</evidence>
<gene>
    <name evidence="5" type="ORF">FQA47_011559</name>
</gene>
<keyword evidence="1" id="KW-0677">Repeat</keyword>
<comment type="caution">
    <text evidence="5">The sequence shown here is derived from an EMBL/GenBank/DDBJ whole genome shotgun (WGS) entry which is preliminary data.</text>
</comment>
<evidence type="ECO:0000256" key="2">
    <source>
        <dbReference type="ARBA" id="ARBA00023043"/>
    </source>
</evidence>
<dbReference type="InterPro" id="IPR032117">
    <property type="entry name" value="Caskin_C"/>
</dbReference>
<evidence type="ECO:0000256" key="3">
    <source>
        <dbReference type="SAM" id="MobiDB-lite"/>
    </source>
</evidence>
<evidence type="ECO:0000313" key="5">
    <source>
        <dbReference type="EMBL" id="KAF6728967.1"/>
    </source>
</evidence>
<evidence type="ECO:0000313" key="6">
    <source>
        <dbReference type="Proteomes" id="UP000646548"/>
    </source>
</evidence>
<reference evidence="5" key="1">
    <citation type="journal article" name="BMC Genomics">
        <title>Long-read sequencing and de novo genome assembly of marine medaka (Oryzias melastigma).</title>
        <authorList>
            <person name="Liang P."/>
            <person name="Saqib H.S.A."/>
            <person name="Ni X."/>
            <person name="Shen Y."/>
        </authorList>
    </citation>
    <scope>NUCLEOTIDE SEQUENCE</scope>
    <source>
        <strain evidence="5">Bigg-433</strain>
    </source>
</reference>
<dbReference type="EMBL" id="WKFB01000268">
    <property type="protein sequence ID" value="KAF6728967.1"/>
    <property type="molecule type" value="Genomic_DNA"/>
</dbReference>
<dbReference type="Pfam" id="PF16632">
    <property type="entry name" value="Caskin-tail"/>
    <property type="match status" value="1"/>
</dbReference>
<feature type="compositionally biased region" description="Polar residues" evidence="3">
    <location>
        <begin position="163"/>
        <end position="173"/>
    </location>
</feature>
<protein>
    <submittedName>
        <fullName evidence="5">Caskin-2</fullName>
    </submittedName>
</protein>